<dbReference type="Gene3D" id="3.40.630.30">
    <property type="match status" value="1"/>
</dbReference>
<accession>A0A9D1XRE9</accession>
<dbReference type="InterPro" id="IPR016181">
    <property type="entry name" value="Acyl_CoA_acyltransferase"/>
</dbReference>
<dbReference type="SUPFAM" id="SSF55729">
    <property type="entry name" value="Acyl-CoA N-acyltransferases (Nat)"/>
    <property type="match status" value="1"/>
</dbReference>
<evidence type="ECO:0000313" key="1">
    <source>
        <dbReference type="EMBL" id="HIX86070.1"/>
    </source>
</evidence>
<organism evidence="1 2">
    <name type="scientific">Candidatus Parabacteroides intestinigallinarum</name>
    <dbReference type="NCBI Taxonomy" id="2838722"/>
    <lineage>
        <taxon>Bacteria</taxon>
        <taxon>Pseudomonadati</taxon>
        <taxon>Bacteroidota</taxon>
        <taxon>Bacteroidia</taxon>
        <taxon>Bacteroidales</taxon>
        <taxon>Tannerellaceae</taxon>
        <taxon>Parabacteroides</taxon>
    </lineage>
</organism>
<evidence type="ECO:0000313" key="2">
    <source>
        <dbReference type="Proteomes" id="UP000823847"/>
    </source>
</evidence>
<dbReference type="AlphaFoldDB" id="A0A9D1XRE9"/>
<protein>
    <submittedName>
        <fullName evidence="1">GNAT family N-acetyltransferase</fullName>
    </submittedName>
</protein>
<name>A0A9D1XRE9_9BACT</name>
<dbReference type="EMBL" id="DXEN01000039">
    <property type="protein sequence ID" value="HIX86070.1"/>
    <property type="molecule type" value="Genomic_DNA"/>
</dbReference>
<gene>
    <name evidence="1" type="ORF">H9848_05635</name>
</gene>
<reference evidence="1" key="2">
    <citation type="submission" date="2021-04" db="EMBL/GenBank/DDBJ databases">
        <authorList>
            <person name="Gilroy R."/>
        </authorList>
    </citation>
    <scope>NUCLEOTIDE SEQUENCE</scope>
    <source>
        <strain evidence="1">ChiHecec2B26-12326</strain>
    </source>
</reference>
<sequence>MLTIRQANMADLPRVMPLFERAKAFMRAHGNATQWVNGYPSEALMRGEIEAGHCFVCEDEEGDAVGTFCYIEGVDPTYLKIYDGSWLNDEPYGVVHRLASSGKRPGIGEACFRWAFGRRDNIRVDTHRDNIVMQRLVEKLGFSRRGIIYIADGTERIAYHWTKAIDN</sequence>
<comment type="caution">
    <text evidence="1">The sequence shown here is derived from an EMBL/GenBank/DDBJ whole genome shotgun (WGS) entry which is preliminary data.</text>
</comment>
<reference evidence="1" key="1">
    <citation type="journal article" date="2021" name="PeerJ">
        <title>Extensive microbial diversity within the chicken gut microbiome revealed by metagenomics and culture.</title>
        <authorList>
            <person name="Gilroy R."/>
            <person name="Ravi A."/>
            <person name="Getino M."/>
            <person name="Pursley I."/>
            <person name="Horton D.L."/>
            <person name="Alikhan N.F."/>
            <person name="Baker D."/>
            <person name="Gharbi K."/>
            <person name="Hall N."/>
            <person name="Watson M."/>
            <person name="Adriaenssens E.M."/>
            <person name="Foster-Nyarko E."/>
            <person name="Jarju S."/>
            <person name="Secka A."/>
            <person name="Antonio M."/>
            <person name="Oren A."/>
            <person name="Chaudhuri R.R."/>
            <person name="La Ragione R."/>
            <person name="Hildebrand F."/>
            <person name="Pallen M.J."/>
        </authorList>
    </citation>
    <scope>NUCLEOTIDE SEQUENCE</scope>
    <source>
        <strain evidence="1">ChiHecec2B26-12326</strain>
    </source>
</reference>
<dbReference type="Proteomes" id="UP000823847">
    <property type="component" value="Unassembled WGS sequence"/>
</dbReference>
<proteinExistence type="predicted"/>